<sequence>MDLQTRALGECPTKAETEASNPQRMRMFMIVSSCISLLSFTLDIPSLGTRSLFLSPLACLLTFLHHGIATAELIQPRFTQLRPLDPSALKLPLRRTPLASTWPMVMIIWQAALVWLAVSTINASLLGLSARWEDRSGYQGQMYLIARVLAPLIETVILMFMAAWSLRERQLASPLEEVLATIC</sequence>
<evidence type="ECO:0000313" key="2">
    <source>
        <dbReference type="EMBL" id="KAJ3569408.1"/>
    </source>
</evidence>
<feature type="transmembrane region" description="Helical" evidence="1">
    <location>
        <begin position="104"/>
        <end position="130"/>
    </location>
</feature>
<keyword evidence="1" id="KW-0812">Transmembrane</keyword>
<keyword evidence="1" id="KW-1133">Transmembrane helix</keyword>
<dbReference type="Proteomes" id="UP001213000">
    <property type="component" value="Unassembled WGS sequence"/>
</dbReference>
<proteinExistence type="predicted"/>
<feature type="transmembrane region" description="Helical" evidence="1">
    <location>
        <begin position="27"/>
        <end position="47"/>
    </location>
</feature>
<name>A0AAD5VUZ4_9AGAR</name>
<accession>A0AAD5VUZ4</accession>
<feature type="transmembrane region" description="Helical" evidence="1">
    <location>
        <begin position="142"/>
        <end position="164"/>
    </location>
</feature>
<keyword evidence="1" id="KW-0472">Membrane</keyword>
<protein>
    <submittedName>
        <fullName evidence="2">Uncharacterized protein</fullName>
    </submittedName>
</protein>
<dbReference type="AlphaFoldDB" id="A0AAD5VUZ4"/>
<keyword evidence="3" id="KW-1185">Reference proteome</keyword>
<gene>
    <name evidence="2" type="ORF">NP233_g5063</name>
</gene>
<dbReference type="EMBL" id="JANIEX010000290">
    <property type="protein sequence ID" value="KAJ3569408.1"/>
    <property type="molecule type" value="Genomic_DNA"/>
</dbReference>
<comment type="caution">
    <text evidence="2">The sequence shown here is derived from an EMBL/GenBank/DDBJ whole genome shotgun (WGS) entry which is preliminary data.</text>
</comment>
<evidence type="ECO:0000313" key="3">
    <source>
        <dbReference type="Proteomes" id="UP001213000"/>
    </source>
</evidence>
<evidence type="ECO:0000256" key="1">
    <source>
        <dbReference type="SAM" id="Phobius"/>
    </source>
</evidence>
<organism evidence="2 3">
    <name type="scientific">Leucocoprinus birnbaumii</name>
    <dbReference type="NCBI Taxonomy" id="56174"/>
    <lineage>
        <taxon>Eukaryota</taxon>
        <taxon>Fungi</taxon>
        <taxon>Dikarya</taxon>
        <taxon>Basidiomycota</taxon>
        <taxon>Agaricomycotina</taxon>
        <taxon>Agaricomycetes</taxon>
        <taxon>Agaricomycetidae</taxon>
        <taxon>Agaricales</taxon>
        <taxon>Agaricineae</taxon>
        <taxon>Agaricaceae</taxon>
        <taxon>Leucocoprinus</taxon>
    </lineage>
</organism>
<reference evidence="2" key="1">
    <citation type="submission" date="2022-07" db="EMBL/GenBank/DDBJ databases">
        <title>Genome Sequence of Leucocoprinus birnbaumii.</title>
        <authorList>
            <person name="Buettner E."/>
        </authorList>
    </citation>
    <scope>NUCLEOTIDE SEQUENCE</scope>
    <source>
        <strain evidence="2">VT141</strain>
    </source>
</reference>